<accession>A0A1B0C772</accession>
<keyword evidence="1" id="KW-1133">Transmembrane helix</keyword>
<keyword evidence="3" id="KW-1185">Reference proteome</keyword>
<reference evidence="3" key="1">
    <citation type="submission" date="2015-01" db="EMBL/GenBank/DDBJ databases">
        <authorList>
            <person name="Aksoy S."/>
            <person name="Warren W."/>
            <person name="Wilson R.K."/>
        </authorList>
    </citation>
    <scope>NUCLEOTIDE SEQUENCE [LARGE SCALE GENOMIC DNA]</scope>
    <source>
        <strain evidence="3">IAEA</strain>
    </source>
</reference>
<evidence type="ECO:0000313" key="2">
    <source>
        <dbReference type="EnsemblMetazoa" id="GPPI051062-PA"/>
    </source>
</evidence>
<evidence type="ECO:0000256" key="1">
    <source>
        <dbReference type="SAM" id="Phobius"/>
    </source>
</evidence>
<dbReference type="Proteomes" id="UP000092460">
    <property type="component" value="Unassembled WGS sequence"/>
</dbReference>
<keyword evidence="1" id="KW-0472">Membrane</keyword>
<dbReference type="VEuPathDB" id="VectorBase:GPPI051062"/>
<dbReference type="STRING" id="67801.A0A1B0C772"/>
<protein>
    <submittedName>
        <fullName evidence="2">Uncharacterized protein</fullName>
    </submittedName>
</protein>
<dbReference type="EnsemblMetazoa" id="GPPI051062-RA">
    <property type="protein sequence ID" value="GPPI051062-PA"/>
    <property type="gene ID" value="GPPI051062"/>
</dbReference>
<keyword evidence="1" id="KW-0812">Transmembrane</keyword>
<feature type="transmembrane region" description="Helical" evidence="1">
    <location>
        <begin position="6"/>
        <end position="33"/>
    </location>
</feature>
<organism evidence="2 3">
    <name type="scientific">Glossina palpalis gambiensis</name>
    <dbReference type="NCBI Taxonomy" id="67801"/>
    <lineage>
        <taxon>Eukaryota</taxon>
        <taxon>Metazoa</taxon>
        <taxon>Ecdysozoa</taxon>
        <taxon>Arthropoda</taxon>
        <taxon>Hexapoda</taxon>
        <taxon>Insecta</taxon>
        <taxon>Pterygota</taxon>
        <taxon>Neoptera</taxon>
        <taxon>Endopterygota</taxon>
        <taxon>Diptera</taxon>
        <taxon>Brachycera</taxon>
        <taxon>Muscomorpha</taxon>
        <taxon>Hippoboscoidea</taxon>
        <taxon>Glossinidae</taxon>
        <taxon>Glossina</taxon>
    </lineage>
</organism>
<sequence length="324" mass="39017">FFLPFFFFFFFFFFFILFKCCCLDNNSILFLFLMKSNKKKKSVSQSFTLSLTLSFLQLNKALYSTDKSSCYENEAKEDMFNESLLVGKSIRRSKTVVLPGSIRTLGQRDYKSRIIDNKFFYHHDHQHYHHHRHQSNEQKDSKHYDESAGNGIALHEISTKNDEIYHQKPCCYTEKVRWQLNEIFLERLKNIARNGDNKELKLVTYQEWVNILQKFLTLVINNTEKFESELIEHLERTREMNSQRRECLMNDLTKCRRDIHSLIGFVQNAYENDRWDFQHVTFETISWFQILGTNDPNTLLYRKAETKRRRLLDNELAQERECRT</sequence>
<proteinExistence type="predicted"/>
<dbReference type="EMBL" id="JXJN01027753">
    <property type="status" value="NOT_ANNOTATED_CDS"/>
    <property type="molecule type" value="Genomic_DNA"/>
</dbReference>
<reference evidence="2" key="2">
    <citation type="submission" date="2020-05" db="UniProtKB">
        <authorList>
            <consortium name="EnsemblMetazoa"/>
        </authorList>
    </citation>
    <scope>IDENTIFICATION</scope>
    <source>
        <strain evidence="2">IAEA</strain>
    </source>
</reference>
<name>A0A1B0C772_9MUSC</name>
<dbReference type="AlphaFoldDB" id="A0A1B0C772"/>
<dbReference type="EMBL" id="JXJN01027752">
    <property type="status" value="NOT_ANNOTATED_CDS"/>
    <property type="molecule type" value="Genomic_DNA"/>
</dbReference>
<evidence type="ECO:0000313" key="3">
    <source>
        <dbReference type="Proteomes" id="UP000092460"/>
    </source>
</evidence>